<evidence type="ECO:0000313" key="3">
    <source>
        <dbReference type="Proteomes" id="UP000037848"/>
    </source>
</evidence>
<sequence>MLITSLLMSINQLLPVVILCLLLNGLVDLTRKQLLVILGSGIVCSFAYVQSAAIVSQLFEHRGLEFTQIMVCCIIFIASLLACNQQKWAASVAIISAMVLYLSHYIIYIVGFWQAKEAAEPLLIGTLLGVGICFSFGTLFYFLLETLKTHFGDNSLHILLASNATAKLLIVIDLASQIDVLDITTRYVDWRGFIAENSELGRVLKALMGYEATPSLTALWVYTAAFSVFVLVCLLIGKKSQFKETL</sequence>
<feature type="transmembrane region" description="Helical" evidence="1">
    <location>
        <begin position="66"/>
        <end position="83"/>
    </location>
</feature>
<keyword evidence="3" id="KW-1185">Reference proteome</keyword>
<dbReference type="PATRIC" id="fig|187330.3.peg.237"/>
<name>A0A0N1ES64_9GAMM</name>
<evidence type="ECO:0008006" key="4">
    <source>
        <dbReference type="Google" id="ProtNLM"/>
    </source>
</evidence>
<dbReference type="RefSeq" id="WP_054452453.1">
    <property type="nucleotide sequence ID" value="NZ_LHPH01000001.1"/>
</dbReference>
<accession>A0A0N1ES64</accession>
<comment type="caution">
    <text evidence="2">The sequence shown here is derived from an EMBL/GenBank/DDBJ whole genome shotgun (WGS) entry which is preliminary data.</text>
</comment>
<feature type="transmembrane region" description="Helical" evidence="1">
    <location>
        <begin position="217"/>
        <end position="237"/>
    </location>
</feature>
<feature type="transmembrane region" description="Helical" evidence="1">
    <location>
        <begin position="90"/>
        <end position="110"/>
    </location>
</feature>
<proteinExistence type="predicted"/>
<protein>
    <recommendedName>
        <fullName evidence="4">Iron transporter</fullName>
    </recommendedName>
</protein>
<feature type="transmembrane region" description="Helical" evidence="1">
    <location>
        <begin position="34"/>
        <end position="54"/>
    </location>
</feature>
<dbReference type="EMBL" id="LHPH01000001">
    <property type="protein sequence ID" value="KPH65566.1"/>
    <property type="molecule type" value="Genomic_DNA"/>
</dbReference>
<keyword evidence="1" id="KW-0812">Transmembrane</keyword>
<keyword evidence="1" id="KW-1133">Transmembrane helix</keyword>
<feature type="transmembrane region" description="Helical" evidence="1">
    <location>
        <begin position="6"/>
        <end position="27"/>
    </location>
</feature>
<reference evidence="2 3" key="1">
    <citation type="submission" date="2015-08" db="EMBL/GenBank/DDBJ databases">
        <title>Draft Genome Sequence of Pseudoalteromonas porphyrae UCD-SED14.</title>
        <authorList>
            <person name="Coil D.A."/>
            <person name="Jospin G."/>
            <person name="Lee R.D."/>
            <person name="Eisen J.A."/>
        </authorList>
    </citation>
    <scope>NUCLEOTIDE SEQUENCE [LARGE SCALE GENOMIC DNA]</scope>
    <source>
        <strain evidence="2 3">UCD-SED14</strain>
    </source>
</reference>
<dbReference type="AlphaFoldDB" id="A0A0N1ES64"/>
<gene>
    <name evidence="2" type="ORF">ADS77_01140</name>
</gene>
<evidence type="ECO:0000256" key="1">
    <source>
        <dbReference type="SAM" id="Phobius"/>
    </source>
</evidence>
<feature type="transmembrane region" description="Helical" evidence="1">
    <location>
        <begin position="156"/>
        <end position="178"/>
    </location>
</feature>
<organism evidence="2 3">
    <name type="scientific">Pseudoalteromonas porphyrae</name>
    <dbReference type="NCBI Taxonomy" id="187330"/>
    <lineage>
        <taxon>Bacteria</taxon>
        <taxon>Pseudomonadati</taxon>
        <taxon>Pseudomonadota</taxon>
        <taxon>Gammaproteobacteria</taxon>
        <taxon>Alteromonadales</taxon>
        <taxon>Pseudoalteromonadaceae</taxon>
        <taxon>Pseudoalteromonas</taxon>
    </lineage>
</organism>
<dbReference type="Proteomes" id="UP000037848">
    <property type="component" value="Unassembled WGS sequence"/>
</dbReference>
<feature type="transmembrane region" description="Helical" evidence="1">
    <location>
        <begin position="122"/>
        <end position="144"/>
    </location>
</feature>
<evidence type="ECO:0000313" key="2">
    <source>
        <dbReference type="EMBL" id="KPH65566.1"/>
    </source>
</evidence>
<keyword evidence="1" id="KW-0472">Membrane</keyword>
<dbReference type="OrthoDB" id="5764104at2"/>